<comment type="pathway">
    <text evidence="5">Pheromone biosynthesis.</text>
</comment>
<evidence type="ECO:0000256" key="3">
    <source>
        <dbReference type="ARBA" id="ARBA00022723"/>
    </source>
</evidence>
<dbReference type="GO" id="GO:0046872">
    <property type="term" value="F:metal ion binding"/>
    <property type="evidence" value="ECO:0007669"/>
    <property type="project" value="UniProtKB-KW"/>
</dbReference>
<dbReference type="GO" id="GO:0004161">
    <property type="term" value="F:dimethylallyltranstransferase activity"/>
    <property type="evidence" value="ECO:0007669"/>
    <property type="project" value="TreeGrafter"/>
</dbReference>
<evidence type="ECO:0000313" key="8">
    <source>
        <dbReference type="Proteomes" id="UP000801492"/>
    </source>
</evidence>
<dbReference type="PANTHER" id="PTHR11525:SF0">
    <property type="entry name" value="FARNESYL PYROPHOSPHATE SYNTHASE"/>
    <property type="match status" value="1"/>
</dbReference>
<dbReference type="InterPro" id="IPR039702">
    <property type="entry name" value="FPS1-like"/>
</dbReference>
<name>A0A8K0CD10_IGNLU</name>
<comment type="caution">
    <text evidence="7">The sequence shown here is derived from an EMBL/GenBank/DDBJ whole genome shotgun (WGS) entry which is preliminary data.</text>
</comment>
<gene>
    <name evidence="7" type="ORF">ILUMI_23893</name>
</gene>
<keyword evidence="4" id="KW-0460">Magnesium</keyword>
<dbReference type="EMBL" id="VTPC01090632">
    <property type="protein sequence ID" value="KAF2882273.1"/>
    <property type="molecule type" value="Genomic_DNA"/>
</dbReference>
<dbReference type="Gene3D" id="1.10.600.10">
    <property type="entry name" value="Farnesyl Diphosphate Synthase"/>
    <property type="match status" value="1"/>
</dbReference>
<dbReference type="OrthoDB" id="10257492at2759"/>
<dbReference type="SFLD" id="SFLDS00005">
    <property type="entry name" value="Isoprenoid_Synthase_Type_I"/>
    <property type="match status" value="1"/>
</dbReference>
<evidence type="ECO:0000256" key="4">
    <source>
        <dbReference type="ARBA" id="ARBA00022842"/>
    </source>
</evidence>
<evidence type="ECO:0000313" key="7">
    <source>
        <dbReference type="EMBL" id="KAF2882273.1"/>
    </source>
</evidence>
<dbReference type="AlphaFoldDB" id="A0A8K0CD10"/>
<organism evidence="7 8">
    <name type="scientific">Ignelater luminosus</name>
    <name type="common">Cucubano</name>
    <name type="synonym">Pyrophorus luminosus</name>
    <dbReference type="NCBI Taxonomy" id="2038154"/>
    <lineage>
        <taxon>Eukaryota</taxon>
        <taxon>Metazoa</taxon>
        <taxon>Ecdysozoa</taxon>
        <taxon>Arthropoda</taxon>
        <taxon>Hexapoda</taxon>
        <taxon>Insecta</taxon>
        <taxon>Pterygota</taxon>
        <taxon>Neoptera</taxon>
        <taxon>Endopterygota</taxon>
        <taxon>Coleoptera</taxon>
        <taxon>Polyphaga</taxon>
        <taxon>Elateriformia</taxon>
        <taxon>Elateroidea</taxon>
        <taxon>Elateridae</taxon>
        <taxon>Agrypninae</taxon>
        <taxon>Pyrophorini</taxon>
        <taxon>Ignelater</taxon>
    </lineage>
</organism>
<evidence type="ECO:0000256" key="1">
    <source>
        <dbReference type="ARBA" id="ARBA00001946"/>
    </source>
</evidence>
<dbReference type="GO" id="GO:0005737">
    <property type="term" value="C:cytoplasm"/>
    <property type="evidence" value="ECO:0007669"/>
    <property type="project" value="TreeGrafter"/>
</dbReference>
<dbReference type="Proteomes" id="UP000801492">
    <property type="component" value="Unassembled WGS sequence"/>
</dbReference>
<sequence>MGSTEERQEYKSYFTYVVDDLKKMHEEFPDFQKHYVTLLQDNVPHYKQATGFTVVAAYKSFEPLHNLTPESIRLANILGWCVDMYLCSFIMVDDIMDSSETRFGLPCWYKKEGIGMRAITDCYLVENSPYMILKKHFSNQSCYGSLIELFRKVNFKATMGQTLDMQAVLDGKPQFDLFTRNVYQSMVRNKSGYPFFVLPTVSAMHFTGKYREEFYKNLKSVLLRLGEYLQVQNDISDCYGNPEVTGKKGNDIQEGRNTWLIVKALEDGTLTQREIIKQHYGKPSLESEEKIQVVYNSLHILDKFLQYEEETYRNICNDVLKLPDESFHNYLLNVVNAVFVRN</sequence>
<dbReference type="GO" id="GO:0042811">
    <property type="term" value="P:pheromone biosynthetic process"/>
    <property type="evidence" value="ECO:0007669"/>
    <property type="project" value="UniProtKB-ARBA"/>
</dbReference>
<dbReference type="PANTHER" id="PTHR11525">
    <property type="entry name" value="FARNESYL-PYROPHOSPHATE SYNTHETASE"/>
    <property type="match status" value="1"/>
</dbReference>
<dbReference type="InterPro" id="IPR008949">
    <property type="entry name" value="Isoprenoid_synthase_dom_sf"/>
</dbReference>
<evidence type="ECO:0000256" key="5">
    <source>
        <dbReference type="ARBA" id="ARBA00033740"/>
    </source>
</evidence>
<protein>
    <recommendedName>
        <fullName evidence="9">Farnesyl pyrophosphate synthase</fullName>
    </recommendedName>
</protein>
<dbReference type="SUPFAM" id="SSF48576">
    <property type="entry name" value="Terpenoid synthases"/>
    <property type="match status" value="1"/>
</dbReference>
<dbReference type="GO" id="GO:0045337">
    <property type="term" value="P:farnesyl diphosphate biosynthetic process"/>
    <property type="evidence" value="ECO:0007669"/>
    <property type="project" value="TreeGrafter"/>
</dbReference>
<evidence type="ECO:0000256" key="2">
    <source>
        <dbReference type="ARBA" id="ARBA00022679"/>
    </source>
</evidence>
<dbReference type="Pfam" id="PF00348">
    <property type="entry name" value="polyprenyl_synt"/>
    <property type="match status" value="1"/>
</dbReference>
<evidence type="ECO:0008006" key="9">
    <source>
        <dbReference type="Google" id="ProtNLM"/>
    </source>
</evidence>
<keyword evidence="3" id="KW-0479">Metal-binding</keyword>
<dbReference type="InterPro" id="IPR000092">
    <property type="entry name" value="Polyprenyl_synt"/>
</dbReference>
<evidence type="ECO:0000256" key="6">
    <source>
        <dbReference type="RuleBase" id="RU004466"/>
    </source>
</evidence>
<accession>A0A8K0CD10</accession>
<keyword evidence="2 6" id="KW-0808">Transferase</keyword>
<reference evidence="7" key="1">
    <citation type="submission" date="2019-08" db="EMBL/GenBank/DDBJ databases">
        <title>The genome of the North American firefly Photinus pyralis.</title>
        <authorList>
            <consortium name="Photinus pyralis genome working group"/>
            <person name="Fallon T.R."/>
            <person name="Sander Lower S.E."/>
            <person name="Weng J.-K."/>
        </authorList>
    </citation>
    <scope>NUCLEOTIDE SEQUENCE</scope>
    <source>
        <strain evidence="7">TRF0915ILg1</strain>
        <tissue evidence="7">Whole body</tissue>
    </source>
</reference>
<comment type="similarity">
    <text evidence="6">Belongs to the FPP/GGPP synthase family.</text>
</comment>
<keyword evidence="8" id="KW-1185">Reference proteome</keyword>
<dbReference type="GO" id="GO:0004337">
    <property type="term" value="F:(2E,6E)-farnesyl diphosphate synthase activity"/>
    <property type="evidence" value="ECO:0007669"/>
    <property type="project" value="TreeGrafter"/>
</dbReference>
<proteinExistence type="inferred from homology"/>
<comment type="cofactor">
    <cofactor evidence="1">
        <name>Mg(2+)</name>
        <dbReference type="ChEBI" id="CHEBI:18420"/>
    </cofactor>
</comment>